<dbReference type="SFLD" id="SFLDF00299">
    <property type="entry name" value="anaerobic_ribonucleoside-triph"/>
    <property type="match status" value="1"/>
</dbReference>
<dbReference type="GO" id="GO:0051539">
    <property type="term" value="F:4 iron, 4 sulfur cluster binding"/>
    <property type="evidence" value="ECO:0007669"/>
    <property type="project" value="UniProtKB-KW"/>
</dbReference>
<dbReference type="GO" id="GO:0004748">
    <property type="term" value="F:ribonucleoside-diphosphate reductase activity, thioredoxin disulfide as acceptor"/>
    <property type="evidence" value="ECO:0007669"/>
    <property type="project" value="TreeGrafter"/>
</dbReference>
<dbReference type="InterPro" id="IPR034457">
    <property type="entry name" value="Organic_radical-activating"/>
</dbReference>
<keyword evidence="9" id="KW-0408">Iron</keyword>
<dbReference type="NCBIfam" id="TIGR02491">
    <property type="entry name" value="NrdG"/>
    <property type="match status" value="1"/>
</dbReference>
<evidence type="ECO:0000256" key="8">
    <source>
        <dbReference type="ARBA" id="ARBA00023002"/>
    </source>
</evidence>
<dbReference type="InterPro" id="IPR007197">
    <property type="entry name" value="rSAM"/>
</dbReference>
<dbReference type="EMBL" id="CP060696">
    <property type="protein sequence ID" value="QNO18128.1"/>
    <property type="molecule type" value="Genomic_DNA"/>
</dbReference>
<dbReference type="SUPFAM" id="SSF102114">
    <property type="entry name" value="Radical SAM enzymes"/>
    <property type="match status" value="1"/>
</dbReference>
<evidence type="ECO:0000256" key="7">
    <source>
        <dbReference type="ARBA" id="ARBA00022723"/>
    </source>
</evidence>
<organism evidence="13 14">
    <name type="scientific">Caproicibacterium amylolyticum</name>
    <dbReference type="NCBI Taxonomy" id="2766537"/>
    <lineage>
        <taxon>Bacteria</taxon>
        <taxon>Bacillati</taxon>
        <taxon>Bacillota</taxon>
        <taxon>Clostridia</taxon>
        <taxon>Eubacteriales</taxon>
        <taxon>Oscillospiraceae</taxon>
        <taxon>Caproicibacterium</taxon>
    </lineage>
</organism>
<dbReference type="SFLD" id="SFLDG01063">
    <property type="entry name" value="activating_enzymes__group_1"/>
    <property type="match status" value="1"/>
</dbReference>
<dbReference type="InterPro" id="IPR012837">
    <property type="entry name" value="NrdG"/>
</dbReference>
<dbReference type="InterPro" id="IPR058240">
    <property type="entry name" value="rSAM_sf"/>
</dbReference>
<evidence type="ECO:0000256" key="12">
    <source>
        <dbReference type="PIRNR" id="PIRNR000368"/>
    </source>
</evidence>
<keyword evidence="8 12" id="KW-0560">Oxidoreductase</keyword>
<dbReference type="PANTHER" id="PTHR30352:SF2">
    <property type="entry name" value="ANAEROBIC RIBONUCLEOSIDE-TRIPHOSPHATE REDUCTASE-ACTIVATING PROTEIN"/>
    <property type="match status" value="1"/>
</dbReference>
<dbReference type="Pfam" id="PF13353">
    <property type="entry name" value="Fer4_12"/>
    <property type="match status" value="1"/>
</dbReference>
<protein>
    <recommendedName>
        <fullName evidence="4 12">Anaerobic ribonucleoside-triphosphate reductase-activating protein</fullName>
        <ecNumber evidence="12">1.97.1.-</ecNumber>
    </recommendedName>
</protein>
<dbReference type="KEGG" id="caml:H6X83_00195"/>
<evidence type="ECO:0000256" key="9">
    <source>
        <dbReference type="ARBA" id="ARBA00023004"/>
    </source>
</evidence>
<dbReference type="InterPro" id="IPR013785">
    <property type="entry name" value="Aldolase_TIM"/>
</dbReference>
<comment type="catalytic activity">
    <reaction evidence="11">
        <text>glycyl-[protein] + reduced [flavodoxin] + S-adenosyl-L-methionine = glycin-2-yl radical-[protein] + semiquinone [flavodoxin] + 5'-deoxyadenosine + L-methionine + H(+)</text>
        <dbReference type="Rhea" id="RHEA:61976"/>
        <dbReference type="Rhea" id="RHEA-COMP:10622"/>
        <dbReference type="Rhea" id="RHEA-COMP:14480"/>
        <dbReference type="Rhea" id="RHEA-COMP:15993"/>
        <dbReference type="Rhea" id="RHEA-COMP:15994"/>
        <dbReference type="ChEBI" id="CHEBI:15378"/>
        <dbReference type="ChEBI" id="CHEBI:17319"/>
        <dbReference type="ChEBI" id="CHEBI:29947"/>
        <dbReference type="ChEBI" id="CHEBI:32722"/>
        <dbReference type="ChEBI" id="CHEBI:57618"/>
        <dbReference type="ChEBI" id="CHEBI:57844"/>
        <dbReference type="ChEBI" id="CHEBI:59789"/>
        <dbReference type="ChEBI" id="CHEBI:140311"/>
    </reaction>
</comment>
<reference evidence="13 14" key="1">
    <citation type="submission" date="2020-08" db="EMBL/GenBank/DDBJ databases">
        <authorList>
            <person name="Ren C."/>
            <person name="Gu Y."/>
            <person name="Xu Y."/>
        </authorList>
    </citation>
    <scope>NUCLEOTIDE SEQUENCE [LARGE SCALE GENOMIC DNA]</scope>
    <source>
        <strain evidence="13 14">LBM18003</strain>
    </source>
</reference>
<evidence type="ECO:0000256" key="2">
    <source>
        <dbReference type="ARBA" id="ARBA00003852"/>
    </source>
</evidence>
<dbReference type="GO" id="GO:0043365">
    <property type="term" value="F:[formate-C-acetyltransferase]-activating enzyme activity"/>
    <property type="evidence" value="ECO:0007669"/>
    <property type="project" value="InterPro"/>
</dbReference>
<dbReference type="PROSITE" id="PS01087">
    <property type="entry name" value="RADICAL_ACTIVATING"/>
    <property type="match status" value="1"/>
</dbReference>
<evidence type="ECO:0000256" key="1">
    <source>
        <dbReference type="ARBA" id="ARBA00001966"/>
    </source>
</evidence>
<sequence length="171" mass="19029">MACTELRLAGTEPESIVDGRGIRYTIFVQGCPHDCPGCQNPQTHDFSGGSLVPIDKLIAEIQANPMLRGVTFSGGEPFCQAAGLSDLAERIKAETKLDITIYSGWTYEQLSQKSDETVQHLLRLADYLVDGPYIEAQRDLTLYFRGSRNQRVIDLNATRREGHVILDDLDE</sequence>
<evidence type="ECO:0000256" key="11">
    <source>
        <dbReference type="ARBA" id="ARBA00047365"/>
    </source>
</evidence>
<gene>
    <name evidence="13" type="primary">nrdG</name>
    <name evidence="13" type="ORF">H6X83_00195</name>
</gene>
<comment type="cofactor">
    <cofactor evidence="1">
        <name>[4Fe-4S] cluster</name>
        <dbReference type="ChEBI" id="CHEBI:49883"/>
    </cofactor>
</comment>
<keyword evidence="5" id="KW-0004">4Fe-4S</keyword>
<comment type="function">
    <text evidence="2 12">Activation of anaerobic ribonucleoside-triphosphate reductase under anaerobic conditions by generation of an organic free radical, using S-adenosylmethionine and reduced flavodoxin as cosubstrates to produce 5'-deoxy-adenosine.</text>
</comment>
<dbReference type="EC" id="1.97.1.-" evidence="12"/>
<dbReference type="CDD" id="cd01335">
    <property type="entry name" value="Radical_SAM"/>
    <property type="match status" value="1"/>
</dbReference>
<keyword evidence="6" id="KW-0949">S-adenosyl-L-methionine</keyword>
<dbReference type="Gene3D" id="3.20.20.70">
    <property type="entry name" value="Aldolase class I"/>
    <property type="match status" value="1"/>
</dbReference>
<dbReference type="SFLD" id="SFLDG01066">
    <property type="entry name" value="organic_radical-activating_enz"/>
    <property type="match status" value="1"/>
</dbReference>
<name>A0A7G9WHG6_9FIRM</name>
<evidence type="ECO:0000313" key="13">
    <source>
        <dbReference type="EMBL" id="QNO18128.1"/>
    </source>
</evidence>
<keyword evidence="10" id="KW-0411">Iron-sulfur</keyword>
<dbReference type="RefSeq" id="WP_212507192.1">
    <property type="nucleotide sequence ID" value="NZ_CP060696.1"/>
</dbReference>
<dbReference type="Proteomes" id="UP000516046">
    <property type="component" value="Chromosome"/>
</dbReference>
<evidence type="ECO:0000313" key="14">
    <source>
        <dbReference type="Proteomes" id="UP000516046"/>
    </source>
</evidence>
<comment type="similarity">
    <text evidence="3 12">Belongs to the organic radical-activating enzymes family.</text>
</comment>
<evidence type="ECO:0000256" key="5">
    <source>
        <dbReference type="ARBA" id="ARBA00022485"/>
    </source>
</evidence>
<accession>A0A7G9WHG6</accession>
<dbReference type="SFLD" id="SFLDS00029">
    <property type="entry name" value="Radical_SAM"/>
    <property type="match status" value="1"/>
</dbReference>
<evidence type="ECO:0000256" key="4">
    <source>
        <dbReference type="ARBA" id="ARBA00014281"/>
    </source>
</evidence>
<evidence type="ECO:0000256" key="3">
    <source>
        <dbReference type="ARBA" id="ARBA00009777"/>
    </source>
</evidence>
<evidence type="ECO:0000256" key="6">
    <source>
        <dbReference type="ARBA" id="ARBA00022691"/>
    </source>
</evidence>
<dbReference type="InterPro" id="IPR001989">
    <property type="entry name" value="Radical_activat_CS"/>
</dbReference>
<keyword evidence="14" id="KW-1185">Reference proteome</keyword>
<proteinExistence type="inferred from homology"/>
<evidence type="ECO:0000256" key="10">
    <source>
        <dbReference type="ARBA" id="ARBA00023014"/>
    </source>
</evidence>
<dbReference type="PIRSF" id="PIRSF000368">
    <property type="entry name" value="NrdG"/>
    <property type="match status" value="1"/>
</dbReference>
<keyword evidence="7" id="KW-0479">Metal-binding</keyword>
<dbReference type="AlphaFoldDB" id="A0A7G9WHG6"/>
<dbReference type="GO" id="GO:0046872">
    <property type="term" value="F:metal ion binding"/>
    <property type="evidence" value="ECO:0007669"/>
    <property type="project" value="UniProtKB-KW"/>
</dbReference>
<dbReference type="PANTHER" id="PTHR30352">
    <property type="entry name" value="PYRUVATE FORMATE-LYASE-ACTIVATING ENZYME"/>
    <property type="match status" value="1"/>
</dbReference>